<evidence type="ECO:0000313" key="2">
    <source>
        <dbReference type="EMBL" id="KAJ9583145.1"/>
    </source>
</evidence>
<comment type="caution">
    <text evidence="2">The sequence shown here is derived from an EMBL/GenBank/DDBJ whole genome shotgun (WGS) entry which is preliminary data.</text>
</comment>
<reference evidence="2" key="2">
    <citation type="submission" date="2023-05" db="EMBL/GenBank/DDBJ databases">
        <authorList>
            <person name="Fouks B."/>
        </authorList>
    </citation>
    <scope>NUCLEOTIDE SEQUENCE</scope>
    <source>
        <strain evidence="2">Stay&amp;Tobe</strain>
        <tissue evidence="2">Testes</tissue>
    </source>
</reference>
<keyword evidence="1" id="KW-0472">Membrane</keyword>
<dbReference type="EMBL" id="JASPKZ010007661">
    <property type="protein sequence ID" value="KAJ9583145.1"/>
    <property type="molecule type" value="Genomic_DNA"/>
</dbReference>
<proteinExistence type="predicted"/>
<keyword evidence="1" id="KW-0812">Transmembrane</keyword>
<keyword evidence="3" id="KW-1185">Reference proteome</keyword>
<feature type="non-terminal residue" evidence="2">
    <location>
        <position position="1"/>
    </location>
</feature>
<gene>
    <name evidence="2" type="ORF">L9F63_022507</name>
</gene>
<name>A0AAD7ZM21_DIPPU</name>
<feature type="transmembrane region" description="Helical" evidence="1">
    <location>
        <begin position="72"/>
        <end position="90"/>
    </location>
</feature>
<accession>A0AAD7ZM21</accession>
<sequence>SLTKFEGETSGTDENVICDNIARVPFPGVTTRFLKTTSEDDSLHVLEDTIKAKYSIFKTFNSALPHWGIRNHLFMCVVFKLVVAVIHYKVRQRIEHVKRIE</sequence>
<evidence type="ECO:0000313" key="3">
    <source>
        <dbReference type="Proteomes" id="UP001233999"/>
    </source>
</evidence>
<organism evidence="2 3">
    <name type="scientific">Diploptera punctata</name>
    <name type="common">Pacific beetle cockroach</name>
    <dbReference type="NCBI Taxonomy" id="6984"/>
    <lineage>
        <taxon>Eukaryota</taxon>
        <taxon>Metazoa</taxon>
        <taxon>Ecdysozoa</taxon>
        <taxon>Arthropoda</taxon>
        <taxon>Hexapoda</taxon>
        <taxon>Insecta</taxon>
        <taxon>Pterygota</taxon>
        <taxon>Neoptera</taxon>
        <taxon>Polyneoptera</taxon>
        <taxon>Dictyoptera</taxon>
        <taxon>Blattodea</taxon>
        <taxon>Blaberoidea</taxon>
        <taxon>Blaberidae</taxon>
        <taxon>Diplopterinae</taxon>
        <taxon>Diploptera</taxon>
    </lineage>
</organism>
<feature type="non-terminal residue" evidence="2">
    <location>
        <position position="101"/>
    </location>
</feature>
<evidence type="ECO:0000256" key="1">
    <source>
        <dbReference type="SAM" id="Phobius"/>
    </source>
</evidence>
<dbReference type="Proteomes" id="UP001233999">
    <property type="component" value="Unassembled WGS sequence"/>
</dbReference>
<reference evidence="2" key="1">
    <citation type="journal article" date="2023" name="IScience">
        <title>Live-bearing cockroach genome reveals convergent evolutionary mechanisms linked to viviparity in insects and beyond.</title>
        <authorList>
            <person name="Fouks B."/>
            <person name="Harrison M.C."/>
            <person name="Mikhailova A.A."/>
            <person name="Marchal E."/>
            <person name="English S."/>
            <person name="Carruthers M."/>
            <person name="Jennings E.C."/>
            <person name="Chiamaka E.L."/>
            <person name="Frigard R.A."/>
            <person name="Pippel M."/>
            <person name="Attardo G.M."/>
            <person name="Benoit J.B."/>
            <person name="Bornberg-Bauer E."/>
            <person name="Tobe S.S."/>
        </authorList>
    </citation>
    <scope>NUCLEOTIDE SEQUENCE</scope>
    <source>
        <strain evidence="2">Stay&amp;Tobe</strain>
    </source>
</reference>
<dbReference type="AlphaFoldDB" id="A0AAD7ZM21"/>
<keyword evidence="1" id="KW-1133">Transmembrane helix</keyword>
<protein>
    <submittedName>
        <fullName evidence="2">Uncharacterized protein</fullName>
    </submittedName>
</protein>